<reference evidence="3 4" key="1">
    <citation type="submission" date="2019-01" db="EMBL/GenBank/DDBJ databases">
        <title>Genome sequence of the Antarctic species Gelidibacter gilvus ACAM 158(T).</title>
        <authorList>
            <person name="Bowman J.P."/>
        </authorList>
    </citation>
    <scope>NUCLEOTIDE SEQUENCE [LARGE SCALE GENOMIC DNA]</scope>
    <source>
        <strain evidence="3 4">IC158</strain>
    </source>
</reference>
<evidence type="ECO:0000313" key="3">
    <source>
        <dbReference type="EMBL" id="RXJ43800.1"/>
    </source>
</evidence>
<evidence type="ECO:0000313" key="4">
    <source>
        <dbReference type="Proteomes" id="UP000289792"/>
    </source>
</evidence>
<dbReference type="Proteomes" id="UP000289792">
    <property type="component" value="Unassembled WGS sequence"/>
</dbReference>
<dbReference type="Gene3D" id="3.10.450.50">
    <property type="match status" value="1"/>
</dbReference>
<dbReference type="SUPFAM" id="SSF54427">
    <property type="entry name" value="NTF2-like"/>
    <property type="match status" value="1"/>
</dbReference>
<name>A0A4Q0XBY1_9FLAO</name>
<protein>
    <submittedName>
        <fullName evidence="3">Nuclear transport factor 2 family protein</fullName>
    </submittedName>
</protein>
<feature type="signal peptide" evidence="1">
    <location>
        <begin position="1"/>
        <end position="17"/>
    </location>
</feature>
<dbReference type="PROSITE" id="PS51257">
    <property type="entry name" value="PROKAR_LIPOPROTEIN"/>
    <property type="match status" value="1"/>
</dbReference>
<evidence type="ECO:0000259" key="2">
    <source>
        <dbReference type="Pfam" id="PF14534"/>
    </source>
</evidence>
<dbReference type="InterPro" id="IPR027843">
    <property type="entry name" value="DUF4440"/>
</dbReference>
<feature type="chain" id="PRO_5020263170" evidence="1">
    <location>
        <begin position="18"/>
        <end position="148"/>
    </location>
</feature>
<keyword evidence="4" id="KW-1185">Reference proteome</keyword>
<dbReference type="RefSeq" id="WP_129019058.1">
    <property type="nucleotide sequence ID" value="NZ_SDDZ01000021.1"/>
</dbReference>
<sequence length="148" mass="16799">MKTIYALLLLLVCSCHSNDKNITIPSENEVKAAIKKTMANQETAWNNHDLEGFMQGYWKNDSLRFFGSKGVTFGWDKTLSNYKNAYPTPNETGTLKFVITDISKIENGAYLVFGEYHLERNVGNANGIFTIVFKYINGHWKIIADMSC</sequence>
<dbReference type="OrthoDB" id="120856at2"/>
<organism evidence="3 4">
    <name type="scientific">Gelidibacter gilvus</name>
    <dbReference type="NCBI Taxonomy" id="59602"/>
    <lineage>
        <taxon>Bacteria</taxon>
        <taxon>Pseudomonadati</taxon>
        <taxon>Bacteroidota</taxon>
        <taxon>Flavobacteriia</taxon>
        <taxon>Flavobacteriales</taxon>
        <taxon>Flavobacteriaceae</taxon>
        <taxon>Gelidibacter</taxon>
    </lineage>
</organism>
<keyword evidence="1" id="KW-0732">Signal</keyword>
<dbReference type="EMBL" id="SDDZ01000021">
    <property type="protein sequence ID" value="RXJ43800.1"/>
    <property type="molecule type" value="Genomic_DNA"/>
</dbReference>
<gene>
    <name evidence="3" type="ORF">ESZ48_18845</name>
</gene>
<dbReference type="Pfam" id="PF14534">
    <property type="entry name" value="DUF4440"/>
    <property type="match status" value="1"/>
</dbReference>
<dbReference type="InterPro" id="IPR032710">
    <property type="entry name" value="NTF2-like_dom_sf"/>
</dbReference>
<comment type="caution">
    <text evidence="3">The sequence shown here is derived from an EMBL/GenBank/DDBJ whole genome shotgun (WGS) entry which is preliminary data.</text>
</comment>
<evidence type="ECO:0000256" key="1">
    <source>
        <dbReference type="SAM" id="SignalP"/>
    </source>
</evidence>
<feature type="domain" description="DUF4440" evidence="2">
    <location>
        <begin position="37"/>
        <end position="142"/>
    </location>
</feature>
<accession>A0A4Q0XBY1</accession>
<proteinExistence type="predicted"/>
<dbReference type="AlphaFoldDB" id="A0A4Q0XBY1"/>